<evidence type="ECO:0000313" key="4">
    <source>
        <dbReference type="Proteomes" id="UP000058446"/>
    </source>
</evidence>
<dbReference type="KEGG" id="clw:CLAC_03570"/>
<dbReference type="PATRIC" id="fig|1408189.4.peg.713"/>
<dbReference type="OrthoDB" id="4524442at2"/>
<keyword evidence="2" id="KW-0472">Membrane</keyword>
<dbReference type="PANTHER" id="PTHR36844:SF1">
    <property type="entry name" value="PROTEASE PRSW"/>
    <property type="match status" value="1"/>
</dbReference>
<organism evidence="3 4">
    <name type="scientific">Corynebacterium lactis RW2-5</name>
    <dbReference type="NCBI Taxonomy" id="1408189"/>
    <lineage>
        <taxon>Bacteria</taxon>
        <taxon>Bacillati</taxon>
        <taxon>Actinomycetota</taxon>
        <taxon>Actinomycetes</taxon>
        <taxon>Mycobacteriales</taxon>
        <taxon>Corynebacteriaceae</taxon>
        <taxon>Corynebacterium</taxon>
    </lineage>
</organism>
<feature type="transmembrane region" description="Helical" evidence="2">
    <location>
        <begin position="154"/>
        <end position="171"/>
    </location>
</feature>
<dbReference type="Pfam" id="PF13367">
    <property type="entry name" value="PrsW-protease"/>
    <property type="match status" value="1"/>
</dbReference>
<dbReference type="InterPro" id="IPR026898">
    <property type="entry name" value="PrsW"/>
</dbReference>
<dbReference type="EMBL" id="CP006841">
    <property type="protein sequence ID" value="ALA68462.1"/>
    <property type="molecule type" value="Genomic_DNA"/>
</dbReference>
<dbReference type="RefSeq" id="WP_053411717.1">
    <property type="nucleotide sequence ID" value="NZ_CP006841.1"/>
</dbReference>
<sequence length="247" mass="26759">MMWLYAFVLGGLIGPWVALKGNEAMQEGLEGFVERNALADWWPALSAPAVEELGKGAVVFGIIVVFRYLVTRPIHALYVGVAVGFGFQITEDVLYAMSAALDSLNSDFAGGIQSAILRTATGLISHWIYSGFVAVGIAYLMGITYKPTPRTKRIGVGAALIVAAIGLHFLWNSPLSFEDSAVVGLLLIVKVIVVFVAFVVLVRVLVKQDREALGLPSRKERRAQKKAEKLAKKQASEQAEQKVDQTA</sequence>
<dbReference type="AlphaFoldDB" id="A0A0K2H354"/>
<dbReference type="Proteomes" id="UP000058446">
    <property type="component" value="Chromosome"/>
</dbReference>
<dbReference type="STRING" id="1408189.CLAC_03570"/>
<feature type="compositionally biased region" description="Basic and acidic residues" evidence="1">
    <location>
        <begin position="225"/>
        <end position="247"/>
    </location>
</feature>
<keyword evidence="2" id="KW-1133">Transmembrane helix</keyword>
<name>A0A0K2H354_9CORY</name>
<feature type="transmembrane region" description="Helical" evidence="2">
    <location>
        <begin position="124"/>
        <end position="142"/>
    </location>
</feature>
<evidence type="ECO:0000256" key="2">
    <source>
        <dbReference type="SAM" id="Phobius"/>
    </source>
</evidence>
<dbReference type="PANTHER" id="PTHR36844">
    <property type="entry name" value="PROTEASE PRSW"/>
    <property type="match status" value="1"/>
</dbReference>
<reference evidence="3 4" key="1">
    <citation type="submission" date="2013-10" db="EMBL/GenBank/DDBJ databases">
        <title>Complete genome sequence of Corynebacterium lactis DSM 45799(T), isolated from raw cow milk.</title>
        <authorList>
            <person name="Ruckert C."/>
            <person name="Albersmeier A."/>
            <person name="Lipski A."/>
            <person name="Kalinowski J."/>
        </authorList>
    </citation>
    <scope>NUCLEOTIDE SEQUENCE [LARGE SCALE GENOMIC DNA]</scope>
    <source>
        <strain evidence="3 4">RW2-5</strain>
    </source>
</reference>
<keyword evidence="2" id="KW-0812">Transmembrane</keyword>
<accession>A0A0K2H354</accession>
<feature type="region of interest" description="Disordered" evidence="1">
    <location>
        <begin position="217"/>
        <end position="247"/>
    </location>
</feature>
<proteinExistence type="predicted"/>
<feature type="transmembrane region" description="Helical" evidence="2">
    <location>
        <begin position="183"/>
        <end position="206"/>
    </location>
</feature>
<evidence type="ECO:0000256" key="1">
    <source>
        <dbReference type="SAM" id="MobiDB-lite"/>
    </source>
</evidence>
<gene>
    <name evidence="3" type="ORF">CLAC_03570</name>
</gene>
<feature type="transmembrane region" description="Helical" evidence="2">
    <location>
        <begin position="77"/>
        <end position="97"/>
    </location>
</feature>
<feature type="transmembrane region" description="Helical" evidence="2">
    <location>
        <begin position="53"/>
        <end position="70"/>
    </location>
</feature>
<keyword evidence="4" id="KW-1185">Reference proteome</keyword>
<evidence type="ECO:0008006" key="5">
    <source>
        <dbReference type="Google" id="ProtNLM"/>
    </source>
</evidence>
<dbReference type="GO" id="GO:0008233">
    <property type="term" value="F:peptidase activity"/>
    <property type="evidence" value="ECO:0007669"/>
    <property type="project" value="InterPro"/>
</dbReference>
<protein>
    <recommendedName>
        <fullName evidence="5">Protease PrsW</fullName>
    </recommendedName>
</protein>
<evidence type="ECO:0000313" key="3">
    <source>
        <dbReference type="EMBL" id="ALA68462.1"/>
    </source>
</evidence>